<sequence>MTAVGLNQKEPATLLFGSRIACTCFMCSSNEGCSSEDEECLSADKTYIRPRRSRLRHVLLSLYSSISWQKMALPVYSPSFMMNFYGEAVAFHRSRRFIHMHMCPLVCELFLHAFLQIDSRLDQFLLLSSGAV</sequence>
<gene>
    <name evidence="1" type="ORF">Hypma_007087</name>
</gene>
<dbReference type="AlphaFoldDB" id="A0A369K8J2"/>
<evidence type="ECO:0000313" key="2">
    <source>
        <dbReference type="Proteomes" id="UP000076154"/>
    </source>
</evidence>
<accession>A0A369K8J2</accession>
<name>A0A369K8J2_HYPMA</name>
<evidence type="ECO:0000313" key="1">
    <source>
        <dbReference type="EMBL" id="RDB30238.1"/>
    </source>
</evidence>
<dbReference type="Proteomes" id="UP000076154">
    <property type="component" value="Unassembled WGS sequence"/>
</dbReference>
<organism evidence="1 2">
    <name type="scientific">Hypsizygus marmoreus</name>
    <name type="common">White beech mushroom</name>
    <name type="synonym">Agaricus marmoreus</name>
    <dbReference type="NCBI Taxonomy" id="39966"/>
    <lineage>
        <taxon>Eukaryota</taxon>
        <taxon>Fungi</taxon>
        <taxon>Dikarya</taxon>
        <taxon>Basidiomycota</taxon>
        <taxon>Agaricomycotina</taxon>
        <taxon>Agaricomycetes</taxon>
        <taxon>Agaricomycetidae</taxon>
        <taxon>Agaricales</taxon>
        <taxon>Tricholomatineae</taxon>
        <taxon>Lyophyllaceae</taxon>
        <taxon>Hypsizygus</taxon>
    </lineage>
</organism>
<dbReference type="EMBL" id="LUEZ02000005">
    <property type="protein sequence ID" value="RDB30238.1"/>
    <property type="molecule type" value="Genomic_DNA"/>
</dbReference>
<keyword evidence="2" id="KW-1185">Reference proteome</keyword>
<comment type="caution">
    <text evidence="1">The sequence shown here is derived from an EMBL/GenBank/DDBJ whole genome shotgun (WGS) entry which is preliminary data.</text>
</comment>
<reference evidence="1" key="1">
    <citation type="submission" date="2018-04" db="EMBL/GenBank/DDBJ databases">
        <title>Whole genome sequencing of Hypsizygus marmoreus.</title>
        <authorList>
            <person name="Choi I.-G."/>
            <person name="Min B."/>
            <person name="Kim J.-G."/>
            <person name="Kim S."/>
            <person name="Oh Y.-L."/>
            <person name="Kong W.-S."/>
            <person name="Park H."/>
            <person name="Jeong J."/>
            <person name="Song E.-S."/>
        </authorList>
    </citation>
    <scope>NUCLEOTIDE SEQUENCE [LARGE SCALE GENOMIC DNA]</scope>
    <source>
        <strain evidence="1">51987-8</strain>
    </source>
</reference>
<proteinExistence type="predicted"/>
<dbReference type="InParanoid" id="A0A369K8J2"/>
<protein>
    <submittedName>
        <fullName evidence="1">Uncharacterized protein</fullName>
    </submittedName>
</protein>